<dbReference type="AlphaFoldDB" id="A0AAP0BHM2"/>
<evidence type="ECO:0000313" key="3">
    <source>
        <dbReference type="Proteomes" id="UP001418222"/>
    </source>
</evidence>
<accession>A0AAP0BHM2</accession>
<feature type="signal peptide" evidence="1">
    <location>
        <begin position="1"/>
        <end position="26"/>
    </location>
</feature>
<evidence type="ECO:0000313" key="2">
    <source>
        <dbReference type="EMBL" id="KAK8938789.1"/>
    </source>
</evidence>
<keyword evidence="3" id="KW-1185">Reference proteome</keyword>
<dbReference type="EMBL" id="JBBWWQ010000009">
    <property type="protein sequence ID" value="KAK8938789.1"/>
    <property type="molecule type" value="Genomic_DNA"/>
</dbReference>
<feature type="chain" id="PRO_5042850855" evidence="1">
    <location>
        <begin position="27"/>
        <end position="103"/>
    </location>
</feature>
<name>A0AAP0BHM2_9ASPA</name>
<proteinExistence type="predicted"/>
<dbReference type="Proteomes" id="UP001418222">
    <property type="component" value="Unassembled WGS sequence"/>
</dbReference>
<protein>
    <submittedName>
        <fullName evidence="2">Uncharacterized protein</fullName>
    </submittedName>
</protein>
<gene>
    <name evidence="2" type="ORF">KSP39_PZI011356</name>
</gene>
<sequence>MEFSQRIMVGMLLLLLLVLLPSTVMGFIVKLVTRSIPMDCNLQYCKVTCLNQLNGLACSLANSNCGTAKTCMCIFSNDFFNSMFNPERCLIGAGSGIFDEYTL</sequence>
<reference evidence="2 3" key="1">
    <citation type="journal article" date="2022" name="Nat. Plants">
        <title>Genomes of leafy and leafless Platanthera orchids illuminate the evolution of mycoheterotrophy.</title>
        <authorList>
            <person name="Li M.H."/>
            <person name="Liu K.W."/>
            <person name="Li Z."/>
            <person name="Lu H.C."/>
            <person name="Ye Q.L."/>
            <person name="Zhang D."/>
            <person name="Wang J.Y."/>
            <person name="Li Y.F."/>
            <person name="Zhong Z.M."/>
            <person name="Liu X."/>
            <person name="Yu X."/>
            <person name="Liu D.K."/>
            <person name="Tu X.D."/>
            <person name="Liu B."/>
            <person name="Hao Y."/>
            <person name="Liao X.Y."/>
            <person name="Jiang Y.T."/>
            <person name="Sun W.H."/>
            <person name="Chen J."/>
            <person name="Chen Y.Q."/>
            <person name="Ai Y."/>
            <person name="Zhai J.W."/>
            <person name="Wu S.S."/>
            <person name="Zhou Z."/>
            <person name="Hsiao Y.Y."/>
            <person name="Wu W.L."/>
            <person name="Chen Y.Y."/>
            <person name="Lin Y.F."/>
            <person name="Hsu J.L."/>
            <person name="Li C.Y."/>
            <person name="Wang Z.W."/>
            <person name="Zhao X."/>
            <person name="Zhong W.Y."/>
            <person name="Ma X.K."/>
            <person name="Ma L."/>
            <person name="Huang J."/>
            <person name="Chen G.Z."/>
            <person name="Huang M.Z."/>
            <person name="Huang L."/>
            <person name="Peng D.H."/>
            <person name="Luo Y.B."/>
            <person name="Zou S.Q."/>
            <person name="Chen S.P."/>
            <person name="Lan S."/>
            <person name="Tsai W.C."/>
            <person name="Van de Peer Y."/>
            <person name="Liu Z.J."/>
        </authorList>
    </citation>
    <scope>NUCLEOTIDE SEQUENCE [LARGE SCALE GENOMIC DNA]</scope>
    <source>
        <strain evidence="2">Lor287</strain>
    </source>
</reference>
<evidence type="ECO:0000256" key="1">
    <source>
        <dbReference type="SAM" id="SignalP"/>
    </source>
</evidence>
<keyword evidence="1" id="KW-0732">Signal</keyword>
<organism evidence="2 3">
    <name type="scientific">Platanthera zijinensis</name>
    <dbReference type="NCBI Taxonomy" id="2320716"/>
    <lineage>
        <taxon>Eukaryota</taxon>
        <taxon>Viridiplantae</taxon>
        <taxon>Streptophyta</taxon>
        <taxon>Embryophyta</taxon>
        <taxon>Tracheophyta</taxon>
        <taxon>Spermatophyta</taxon>
        <taxon>Magnoliopsida</taxon>
        <taxon>Liliopsida</taxon>
        <taxon>Asparagales</taxon>
        <taxon>Orchidaceae</taxon>
        <taxon>Orchidoideae</taxon>
        <taxon>Orchideae</taxon>
        <taxon>Orchidinae</taxon>
        <taxon>Platanthera</taxon>
    </lineage>
</organism>
<comment type="caution">
    <text evidence="2">The sequence shown here is derived from an EMBL/GenBank/DDBJ whole genome shotgun (WGS) entry which is preliminary data.</text>
</comment>